<accession>A0A562UYD6</accession>
<feature type="transmembrane region" description="Helical" evidence="5">
    <location>
        <begin position="162"/>
        <end position="180"/>
    </location>
</feature>
<comment type="subcellular location">
    <subcellularLocation>
        <location evidence="1">Cell membrane</location>
        <topology evidence="1">Multi-pass membrane protein</topology>
    </subcellularLocation>
</comment>
<reference evidence="7 8" key="1">
    <citation type="journal article" date="2013" name="Stand. Genomic Sci.">
        <title>Genomic Encyclopedia of Type Strains, Phase I: The one thousand microbial genomes (KMG-I) project.</title>
        <authorList>
            <person name="Kyrpides N.C."/>
            <person name="Woyke T."/>
            <person name="Eisen J.A."/>
            <person name="Garrity G."/>
            <person name="Lilburn T.G."/>
            <person name="Beck B.J."/>
            <person name="Whitman W.B."/>
            <person name="Hugenholtz P."/>
            <person name="Klenk H.P."/>
        </authorList>
    </citation>
    <scope>NUCLEOTIDE SEQUENCE [LARGE SCALE GENOMIC DNA]</scope>
    <source>
        <strain evidence="7 8">DSM 45044</strain>
    </source>
</reference>
<dbReference type="GO" id="GO:0005886">
    <property type="term" value="C:plasma membrane"/>
    <property type="evidence" value="ECO:0007669"/>
    <property type="project" value="UniProtKB-SubCell"/>
</dbReference>
<feature type="transmembrane region" description="Helical" evidence="5">
    <location>
        <begin position="77"/>
        <end position="107"/>
    </location>
</feature>
<name>A0A562UYD6_9ACTN</name>
<evidence type="ECO:0000313" key="7">
    <source>
        <dbReference type="EMBL" id="TWJ10568.1"/>
    </source>
</evidence>
<keyword evidence="3 5" id="KW-1133">Transmembrane helix</keyword>
<dbReference type="Proteomes" id="UP000321617">
    <property type="component" value="Unassembled WGS sequence"/>
</dbReference>
<dbReference type="Gene3D" id="1.20.1250.20">
    <property type="entry name" value="MFS general substrate transporter like domains"/>
    <property type="match status" value="1"/>
</dbReference>
<evidence type="ECO:0000256" key="1">
    <source>
        <dbReference type="ARBA" id="ARBA00004651"/>
    </source>
</evidence>
<feature type="transmembrane region" description="Helical" evidence="5">
    <location>
        <begin position="266"/>
        <end position="283"/>
    </location>
</feature>
<dbReference type="InterPro" id="IPR011701">
    <property type="entry name" value="MFS"/>
</dbReference>
<dbReference type="InterPro" id="IPR052952">
    <property type="entry name" value="MFS-Transporter"/>
</dbReference>
<evidence type="ECO:0000259" key="6">
    <source>
        <dbReference type="PROSITE" id="PS50850"/>
    </source>
</evidence>
<feature type="transmembrane region" description="Helical" evidence="5">
    <location>
        <begin position="353"/>
        <end position="372"/>
    </location>
</feature>
<gene>
    <name evidence="7" type="ORF">LX16_3987</name>
</gene>
<dbReference type="EMBL" id="VLLL01000007">
    <property type="protein sequence ID" value="TWJ10568.1"/>
    <property type="molecule type" value="Genomic_DNA"/>
</dbReference>
<dbReference type="AlphaFoldDB" id="A0A562UYD6"/>
<keyword evidence="2 5" id="KW-0812">Transmembrane</keyword>
<evidence type="ECO:0000313" key="8">
    <source>
        <dbReference type="Proteomes" id="UP000321617"/>
    </source>
</evidence>
<dbReference type="SUPFAM" id="SSF103473">
    <property type="entry name" value="MFS general substrate transporter"/>
    <property type="match status" value="1"/>
</dbReference>
<evidence type="ECO:0000256" key="2">
    <source>
        <dbReference type="ARBA" id="ARBA00022692"/>
    </source>
</evidence>
<feature type="transmembrane region" description="Helical" evidence="5">
    <location>
        <begin position="289"/>
        <end position="309"/>
    </location>
</feature>
<feature type="transmembrane region" description="Helical" evidence="5">
    <location>
        <begin position="12"/>
        <end position="33"/>
    </location>
</feature>
<proteinExistence type="predicted"/>
<evidence type="ECO:0000256" key="4">
    <source>
        <dbReference type="ARBA" id="ARBA00023136"/>
    </source>
</evidence>
<dbReference type="PANTHER" id="PTHR23527">
    <property type="entry name" value="BLL3282 PROTEIN"/>
    <property type="match status" value="1"/>
</dbReference>
<dbReference type="InterPro" id="IPR020846">
    <property type="entry name" value="MFS_dom"/>
</dbReference>
<keyword evidence="8" id="KW-1185">Reference proteome</keyword>
<protein>
    <submittedName>
        <fullName evidence="7">Cyanate permease</fullName>
    </submittedName>
</protein>
<dbReference type="PANTHER" id="PTHR23527:SF1">
    <property type="entry name" value="BLL3282 PROTEIN"/>
    <property type="match status" value="1"/>
</dbReference>
<evidence type="ECO:0000256" key="3">
    <source>
        <dbReference type="ARBA" id="ARBA00022989"/>
    </source>
</evidence>
<dbReference type="GO" id="GO:0022857">
    <property type="term" value="F:transmembrane transporter activity"/>
    <property type="evidence" value="ECO:0007669"/>
    <property type="project" value="InterPro"/>
</dbReference>
<comment type="caution">
    <text evidence="7">The sequence shown here is derived from an EMBL/GenBank/DDBJ whole genome shotgun (WGS) entry which is preliminary data.</text>
</comment>
<feature type="transmembrane region" description="Helical" evidence="5">
    <location>
        <begin position="234"/>
        <end position="254"/>
    </location>
</feature>
<dbReference type="PROSITE" id="PS50850">
    <property type="entry name" value="MFS"/>
    <property type="match status" value="1"/>
</dbReference>
<keyword evidence="4 5" id="KW-0472">Membrane</keyword>
<organism evidence="7 8">
    <name type="scientific">Stackebrandtia albiflava</name>
    <dbReference type="NCBI Taxonomy" id="406432"/>
    <lineage>
        <taxon>Bacteria</taxon>
        <taxon>Bacillati</taxon>
        <taxon>Actinomycetota</taxon>
        <taxon>Actinomycetes</taxon>
        <taxon>Glycomycetales</taxon>
        <taxon>Glycomycetaceae</taxon>
        <taxon>Stackebrandtia</taxon>
    </lineage>
</organism>
<sequence length="381" mass="38151">MSAVTSPQRAAAAAVSTTVATVCPVFLVGGLSVQMADELGFSAAGLGLAVALYFSSSALVSVWTGRLVERVGVRGTAVAAILLSAVSLAGIAASVHYLMLVAVLVLAGPANSLGQLSSNALLAKRVPAHRQGLLFGVKQAAVPASTTLAGISVPVVALTVGWRWAFVLAALLAAAALTVLPKRVAAPATRPPVRRRPSRALVVITVAGAFGATAANPLGSFIADYAVFRGVSEAAAGLTVTLGGLAGVSARIGVGWLADRRDGGRLTMIAVMLATGAAGLAMLATPVAWIIPVGTAVGFALGWAWPGLLNFAVTRTHPDAPAAATGVTQTGVYLGGAIGPLGFGALVDLSGYPVAWSAMAVLMVVGAVLMVIGRRMLLALR</sequence>
<dbReference type="Pfam" id="PF07690">
    <property type="entry name" value="MFS_1"/>
    <property type="match status" value="1"/>
</dbReference>
<feature type="domain" description="Major facilitator superfamily (MFS) profile" evidence="6">
    <location>
        <begin position="1"/>
        <end position="381"/>
    </location>
</feature>
<feature type="transmembrane region" description="Helical" evidence="5">
    <location>
        <begin position="39"/>
        <end position="65"/>
    </location>
</feature>
<evidence type="ECO:0000256" key="5">
    <source>
        <dbReference type="SAM" id="Phobius"/>
    </source>
</evidence>
<feature type="transmembrane region" description="Helical" evidence="5">
    <location>
        <begin position="330"/>
        <end position="347"/>
    </location>
</feature>
<dbReference type="InterPro" id="IPR036259">
    <property type="entry name" value="MFS_trans_sf"/>
</dbReference>
<feature type="transmembrane region" description="Helical" evidence="5">
    <location>
        <begin position="200"/>
        <end position="222"/>
    </location>
</feature>